<sequence>MRRRCGLLLLLLLHLLLCYSPNTLEGMAIATPFSQMLALVQQEPVVLKYHKGPLLKGNVTLNLLWYGNFTLTQRSIILNFIHSLTTSSTHRRRTQPPSAASWWQTTTTYTRRPCTLTVGKQILDETYSLGKSLKVNQLVALASRKTEITADGYSYNRIHVVLTAADVALEDFCMNQCGTHGSLRAGKKRVVYAWVGNPESQCPGECAWPFHQPLYGPQAPPLLPPNGDVGMDGMVISLATVLAGAVTNPFGNGYYQGQATAPLEAVSACTGMFGKGAYPGYAGEVPLDKRTGASYNAVGFRGRRFLLPAMWDPLTSSCKTLV</sequence>
<dbReference type="Pfam" id="PF04674">
    <property type="entry name" value="Phi_1"/>
    <property type="match status" value="1"/>
</dbReference>
<dbReference type="EMBL" id="JASCZI010030416">
    <property type="protein sequence ID" value="MED6122401.1"/>
    <property type="molecule type" value="Genomic_DNA"/>
</dbReference>
<protein>
    <recommendedName>
        <fullName evidence="9">Protein EXORDIUM-like 2</fullName>
    </recommendedName>
</protein>
<dbReference type="InterPro" id="IPR006766">
    <property type="entry name" value="EXORDIUM-like"/>
</dbReference>
<evidence type="ECO:0000313" key="8">
    <source>
        <dbReference type="Proteomes" id="UP001341840"/>
    </source>
</evidence>
<keyword evidence="3" id="KW-0964">Secreted</keyword>
<evidence type="ECO:0000256" key="2">
    <source>
        <dbReference type="ARBA" id="ARBA00022523"/>
    </source>
</evidence>
<keyword evidence="2" id="KW-0052">Apoplast</keyword>
<evidence type="ECO:0000256" key="5">
    <source>
        <dbReference type="ARBA" id="ARBA00023591"/>
    </source>
</evidence>
<evidence type="ECO:0000256" key="3">
    <source>
        <dbReference type="ARBA" id="ARBA00022525"/>
    </source>
</evidence>
<dbReference type="PANTHER" id="PTHR31279:SF78">
    <property type="entry name" value="PROTEIN EXORDIUM-LIKE 2"/>
    <property type="match status" value="1"/>
</dbReference>
<feature type="signal peptide" evidence="6">
    <location>
        <begin position="1"/>
        <end position="18"/>
    </location>
</feature>
<name>A0ABU6REV0_9FABA</name>
<keyword evidence="4 6" id="KW-0732">Signal</keyword>
<comment type="similarity">
    <text evidence="5">Belongs to the EXORDIUM family.</text>
</comment>
<feature type="chain" id="PRO_5045412367" description="Protein EXORDIUM-like 2" evidence="6">
    <location>
        <begin position="19"/>
        <end position="322"/>
    </location>
</feature>
<reference evidence="7 8" key="1">
    <citation type="journal article" date="2023" name="Plants (Basel)">
        <title>Bridging the Gap: Combining Genomics and Transcriptomics Approaches to Understand Stylosanthes scabra, an Orphan Legume from the Brazilian Caatinga.</title>
        <authorList>
            <person name="Ferreira-Neto J.R.C."/>
            <person name="da Silva M.D."/>
            <person name="Binneck E."/>
            <person name="de Melo N.F."/>
            <person name="da Silva R.H."/>
            <person name="de Melo A.L.T.M."/>
            <person name="Pandolfi V."/>
            <person name="Bustamante F.O."/>
            <person name="Brasileiro-Vidal A.C."/>
            <person name="Benko-Iseppon A.M."/>
        </authorList>
    </citation>
    <scope>NUCLEOTIDE SEQUENCE [LARGE SCALE GENOMIC DNA]</scope>
    <source>
        <tissue evidence="7">Leaves</tissue>
    </source>
</reference>
<evidence type="ECO:0000313" key="7">
    <source>
        <dbReference type="EMBL" id="MED6122401.1"/>
    </source>
</evidence>
<dbReference type="PANTHER" id="PTHR31279">
    <property type="entry name" value="PROTEIN EXORDIUM-LIKE 5"/>
    <property type="match status" value="1"/>
</dbReference>
<accession>A0ABU6REV0</accession>
<organism evidence="7 8">
    <name type="scientific">Stylosanthes scabra</name>
    <dbReference type="NCBI Taxonomy" id="79078"/>
    <lineage>
        <taxon>Eukaryota</taxon>
        <taxon>Viridiplantae</taxon>
        <taxon>Streptophyta</taxon>
        <taxon>Embryophyta</taxon>
        <taxon>Tracheophyta</taxon>
        <taxon>Spermatophyta</taxon>
        <taxon>Magnoliopsida</taxon>
        <taxon>eudicotyledons</taxon>
        <taxon>Gunneridae</taxon>
        <taxon>Pentapetalae</taxon>
        <taxon>rosids</taxon>
        <taxon>fabids</taxon>
        <taxon>Fabales</taxon>
        <taxon>Fabaceae</taxon>
        <taxon>Papilionoideae</taxon>
        <taxon>50 kb inversion clade</taxon>
        <taxon>dalbergioids sensu lato</taxon>
        <taxon>Dalbergieae</taxon>
        <taxon>Pterocarpus clade</taxon>
        <taxon>Stylosanthes</taxon>
    </lineage>
</organism>
<proteinExistence type="inferred from homology"/>
<comment type="caution">
    <text evidence="7">The sequence shown here is derived from an EMBL/GenBank/DDBJ whole genome shotgun (WGS) entry which is preliminary data.</text>
</comment>
<gene>
    <name evidence="7" type="ORF">PIB30_039416</name>
</gene>
<comment type="subcellular location">
    <subcellularLocation>
        <location evidence="1">Secreted</location>
        <location evidence="1">Extracellular space</location>
        <location evidence="1">Apoplast</location>
    </subcellularLocation>
</comment>
<dbReference type="Proteomes" id="UP001341840">
    <property type="component" value="Unassembled WGS sequence"/>
</dbReference>
<evidence type="ECO:0000256" key="6">
    <source>
        <dbReference type="SAM" id="SignalP"/>
    </source>
</evidence>
<evidence type="ECO:0000256" key="4">
    <source>
        <dbReference type="ARBA" id="ARBA00022729"/>
    </source>
</evidence>
<evidence type="ECO:0000256" key="1">
    <source>
        <dbReference type="ARBA" id="ARBA00004271"/>
    </source>
</evidence>
<keyword evidence="8" id="KW-1185">Reference proteome</keyword>
<evidence type="ECO:0008006" key="9">
    <source>
        <dbReference type="Google" id="ProtNLM"/>
    </source>
</evidence>